<evidence type="ECO:0000313" key="4">
    <source>
        <dbReference type="Proteomes" id="UP001202052"/>
    </source>
</evidence>
<name>A0ABT0P3D4_9ACTN</name>
<organism evidence="3 4">
    <name type="scientific">Streptomyces lavenduligriseus</name>
    <dbReference type="NCBI Taxonomy" id="67315"/>
    <lineage>
        <taxon>Bacteria</taxon>
        <taxon>Bacillati</taxon>
        <taxon>Actinomycetota</taxon>
        <taxon>Actinomycetes</taxon>
        <taxon>Kitasatosporales</taxon>
        <taxon>Streptomycetaceae</taxon>
        <taxon>Streptomyces</taxon>
    </lineage>
</organism>
<dbReference type="Gene3D" id="3.40.50.720">
    <property type="entry name" value="NAD(P)-binding Rossmann-like Domain"/>
    <property type="match status" value="1"/>
</dbReference>
<dbReference type="InterPro" id="IPR051397">
    <property type="entry name" value="Zn-ADH-like_protein"/>
</dbReference>
<accession>A0ABT0P3D4</accession>
<dbReference type="SUPFAM" id="SSF51735">
    <property type="entry name" value="NAD(P)-binding Rossmann-fold domains"/>
    <property type="match status" value="1"/>
</dbReference>
<dbReference type="PANTHER" id="PTHR43677">
    <property type="entry name" value="SHORT-CHAIN DEHYDROGENASE/REDUCTASE"/>
    <property type="match status" value="1"/>
</dbReference>
<dbReference type="Gene3D" id="3.90.180.10">
    <property type="entry name" value="Medium-chain alcohol dehydrogenases, catalytic domain"/>
    <property type="match status" value="1"/>
</dbReference>
<dbReference type="InterPro" id="IPR020843">
    <property type="entry name" value="ER"/>
</dbReference>
<dbReference type="InterPro" id="IPR011032">
    <property type="entry name" value="GroES-like_sf"/>
</dbReference>
<dbReference type="RefSeq" id="WP_249492945.1">
    <property type="nucleotide sequence ID" value="NZ_JAMCCK010000060.1"/>
</dbReference>
<gene>
    <name evidence="3" type="ORF">M4438_32905</name>
</gene>
<evidence type="ECO:0000313" key="3">
    <source>
        <dbReference type="EMBL" id="MCL3998249.1"/>
    </source>
</evidence>
<dbReference type="SMART" id="SM00829">
    <property type="entry name" value="PKS_ER"/>
    <property type="match status" value="1"/>
</dbReference>
<dbReference type="SUPFAM" id="SSF50129">
    <property type="entry name" value="GroES-like"/>
    <property type="match status" value="1"/>
</dbReference>
<dbReference type="Pfam" id="PF08240">
    <property type="entry name" value="ADH_N"/>
    <property type="match status" value="1"/>
</dbReference>
<dbReference type="Pfam" id="PF00107">
    <property type="entry name" value="ADH_zinc_N"/>
    <property type="match status" value="1"/>
</dbReference>
<dbReference type="EMBL" id="JAMCCK010000060">
    <property type="protein sequence ID" value="MCL3998249.1"/>
    <property type="molecule type" value="Genomic_DNA"/>
</dbReference>
<sequence length="312" mass="32590">MIAARLHTWDTAPDLEETELPGPPREGEVTVAVEAAAVTHLDLTVMTGTFTHRPALPFTPGTAGVGTVVAGDAALLGRRVLMRGGGLGLERDGTWAERVSVPADAIREVPQEADAALAATCYSPMTTAWAAVEAVGRIREGERVLVTGAAGAVGSLCVQLAARAGAYVVAVVRDEDAAGAVPGMADEVLIRPAPEEVASKGRADVLLDTVGGNTVADFLTAMRPGGRAVLIGYVAGTTLCVDLPTLMSRDVALLPMNMVRRHVPAEVFDRLLRDLTDGRLTLRTTVLPFARMAEAVETRRKGGARGTLAVLM</sequence>
<dbReference type="PANTHER" id="PTHR43677:SF4">
    <property type="entry name" value="QUINONE OXIDOREDUCTASE-LIKE PROTEIN 2"/>
    <property type="match status" value="1"/>
</dbReference>
<feature type="domain" description="Enoyl reductase (ER)" evidence="2">
    <location>
        <begin position="10"/>
        <end position="310"/>
    </location>
</feature>
<protein>
    <submittedName>
        <fullName evidence="3">Zinc-binding alcohol dehydrogenase family protein</fullName>
    </submittedName>
</protein>
<dbReference type="InterPro" id="IPR013154">
    <property type="entry name" value="ADH-like_N"/>
</dbReference>
<keyword evidence="4" id="KW-1185">Reference proteome</keyword>
<evidence type="ECO:0000256" key="1">
    <source>
        <dbReference type="SAM" id="MobiDB-lite"/>
    </source>
</evidence>
<evidence type="ECO:0000259" key="2">
    <source>
        <dbReference type="SMART" id="SM00829"/>
    </source>
</evidence>
<proteinExistence type="predicted"/>
<comment type="caution">
    <text evidence="3">The sequence shown here is derived from an EMBL/GenBank/DDBJ whole genome shotgun (WGS) entry which is preliminary data.</text>
</comment>
<reference evidence="3 4" key="1">
    <citation type="submission" date="2022-05" db="EMBL/GenBank/DDBJ databases">
        <title>Genome Resource of Streptomyces lavenduligriseus GA1-1, a Strain with Broad-Spectrum Antifungal Activity against Phytopathogenic Fungi.</title>
        <authorList>
            <person name="Qi D."/>
        </authorList>
    </citation>
    <scope>NUCLEOTIDE SEQUENCE [LARGE SCALE GENOMIC DNA]</scope>
    <source>
        <strain evidence="3 4">GA1-1</strain>
    </source>
</reference>
<dbReference type="Proteomes" id="UP001202052">
    <property type="component" value="Unassembled WGS sequence"/>
</dbReference>
<feature type="region of interest" description="Disordered" evidence="1">
    <location>
        <begin position="1"/>
        <end position="25"/>
    </location>
</feature>
<dbReference type="InterPro" id="IPR036291">
    <property type="entry name" value="NAD(P)-bd_dom_sf"/>
</dbReference>
<dbReference type="InterPro" id="IPR013149">
    <property type="entry name" value="ADH-like_C"/>
</dbReference>